<evidence type="ECO:0000313" key="1">
    <source>
        <dbReference type="EMBL" id="KKL46002.1"/>
    </source>
</evidence>
<dbReference type="AlphaFoldDB" id="A0A0F9F4J4"/>
<accession>A0A0F9F4J4</accession>
<comment type="caution">
    <text evidence="1">The sequence shown here is derived from an EMBL/GenBank/DDBJ whole genome shotgun (WGS) entry which is preliminary data.</text>
</comment>
<protein>
    <submittedName>
        <fullName evidence="1">Uncharacterized protein</fullName>
    </submittedName>
</protein>
<name>A0A0F9F4J4_9ZZZZ</name>
<gene>
    <name evidence="1" type="ORF">LCGC14_2349960</name>
</gene>
<proteinExistence type="predicted"/>
<reference evidence="1" key="1">
    <citation type="journal article" date="2015" name="Nature">
        <title>Complex archaea that bridge the gap between prokaryotes and eukaryotes.</title>
        <authorList>
            <person name="Spang A."/>
            <person name="Saw J.H."/>
            <person name="Jorgensen S.L."/>
            <person name="Zaremba-Niedzwiedzka K."/>
            <person name="Martijn J."/>
            <person name="Lind A.E."/>
            <person name="van Eijk R."/>
            <person name="Schleper C."/>
            <person name="Guy L."/>
            <person name="Ettema T.J."/>
        </authorList>
    </citation>
    <scope>NUCLEOTIDE SEQUENCE</scope>
</reference>
<dbReference type="EMBL" id="LAZR01034191">
    <property type="protein sequence ID" value="KKL46002.1"/>
    <property type="molecule type" value="Genomic_DNA"/>
</dbReference>
<sequence>ANPSLTIAALSLRAVDIIAETVKEG</sequence>
<feature type="non-terminal residue" evidence="1">
    <location>
        <position position="1"/>
    </location>
</feature>
<organism evidence="1">
    <name type="scientific">marine sediment metagenome</name>
    <dbReference type="NCBI Taxonomy" id="412755"/>
    <lineage>
        <taxon>unclassified sequences</taxon>
        <taxon>metagenomes</taxon>
        <taxon>ecological metagenomes</taxon>
    </lineage>
</organism>